<dbReference type="GO" id="GO:0032993">
    <property type="term" value="C:protein-DNA complex"/>
    <property type="evidence" value="ECO:0007669"/>
    <property type="project" value="TreeGrafter"/>
</dbReference>
<protein>
    <submittedName>
        <fullName evidence="7">LysR family transcriptional regulator</fullName>
    </submittedName>
</protein>
<dbReference type="GO" id="GO:0003700">
    <property type="term" value="F:DNA-binding transcription factor activity"/>
    <property type="evidence" value="ECO:0007669"/>
    <property type="project" value="InterPro"/>
</dbReference>
<comment type="caution">
    <text evidence="7">The sequence shown here is derived from an EMBL/GenBank/DDBJ whole genome shotgun (WGS) entry which is preliminary data.</text>
</comment>
<evidence type="ECO:0000256" key="5">
    <source>
        <dbReference type="ARBA" id="ARBA00023163"/>
    </source>
</evidence>
<reference evidence="7" key="1">
    <citation type="journal article" date="2021" name="PeerJ">
        <title>Extensive microbial diversity within the chicken gut microbiome revealed by metagenomics and culture.</title>
        <authorList>
            <person name="Gilroy R."/>
            <person name="Ravi A."/>
            <person name="Getino M."/>
            <person name="Pursley I."/>
            <person name="Horton D.L."/>
            <person name="Alikhan N.F."/>
            <person name="Baker D."/>
            <person name="Gharbi K."/>
            <person name="Hall N."/>
            <person name="Watson M."/>
            <person name="Adriaenssens E.M."/>
            <person name="Foster-Nyarko E."/>
            <person name="Jarju S."/>
            <person name="Secka A."/>
            <person name="Antonio M."/>
            <person name="Oren A."/>
            <person name="Chaudhuri R.R."/>
            <person name="La Ragione R."/>
            <person name="Hildebrand F."/>
            <person name="Pallen M.J."/>
        </authorList>
    </citation>
    <scope>NUCLEOTIDE SEQUENCE</scope>
    <source>
        <strain evidence="7">ChiHjej13B12-4958</strain>
    </source>
</reference>
<evidence type="ECO:0000256" key="1">
    <source>
        <dbReference type="ARBA" id="ARBA00009437"/>
    </source>
</evidence>
<dbReference type="Pfam" id="PF00126">
    <property type="entry name" value="HTH_1"/>
    <property type="match status" value="1"/>
</dbReference>
<evidence type="ECO:0000256" key="3">
    <source>
        <dbReference type="ARBA" id="ARBA00023125"/>
    </source>
</evidence>
<dbReference type="Proteomes" id="UP000823858">
    <property type="component" value="Unassembled WGS sequence"/>
</dbReference>
<dbReference type="CDD" id="cd05466">
    <property type="entry name" value="PBP2_LTTR_substrate"/>
    <property type="match status" value="1"/>
</dbReference>
<dbReference type="InterPro" id="IPR005119">
    <property type="entry name" value="LysR_subst-bd"/>
</dbReference>
<dbReference type="InterPro" id="IPR036390">
    <property type="entry name" value="WH_DNA-bd_sf"/>
</dbReference>
<dbReference type="PROSITE" id="PS50931">
    <property type="entry name" value="HTH_LYSR"/>
    <property type="match status" value="1"/>
</dbReference>
<dbReference type="SUPFAM" id="SSF53850">
    <property type="entry name" value="Periplasmic binding protein-like II"/>
    <property type="match status" value="1"/>
</dbReference>
<proteinExistence type="inferred from homology"/>
<dbReference type="InterPro" id="IPR036388">
    <property type="entry name" value="WH-like_DNA-bd_sf"/>
</dbReference>
<dbReference type="Gene3D" id="1.10.10.10">
    <property type="entry name" value="Winged helix-like DNA-binding domain superfamily/Winged helix DNA-binding domain"/>
    <property type="match status" value="1"/>
</dbReference>
<comment type="similarity">
    <text evidence="1">Belongs to the LysR transcriptional regulatory family.</text>
</comment>
<evidence type="ECO:0000313" key="8">
    <source>
        <dbReference type="Proteomes" id="UP000823858"/>
    </source>
</evidence>
<organism evidence="7 8">
    <name type="scientific">Candidatus Corynebacterium faecigallinarum</name>
    <dbReference type="NCBI Taxonomy" id="2838528"/>
    <lineage>
        <taxon>Bacteria</taxon>
        <taxon>Bacillati</taxon>
        <taxon>Actinomycetota</taxon>
        <taxon>Actinomycetes</taxon>
        <taxon>Mycobacteriales</taxon>
        <taxon>Corynebacteriaceae</taxon>
        <taxon>Corynebacterium</taxon>
    </lineage>
</organism>
<dbReference type="Pfam" id="PF03466">
    <property type="entry name" value="LysR_substrate"/>
    <property type="match status" value="1"/>
</dbReference>
<dbReference type="GO" id="GO:0003677">
    <property type="term" value="F:DNA binding"/>
    <property type="evidence" value="ECO:0007669"/>
    <property type="project" value="UniProtKB-KW"/>
</dbReference>
<sequence>MNGRLTLEALRYADAVADVGSFSAAARRFGVTQPALSTSIAKLEDHLGGRLFLRNPRGTAPSAFGEVILPRIQETVRSLNRIETEAESFTTQGRGTVRVGTSPQIEKAMLSTLRDSIYGPDALTGGRDATLLETELDQLEEYLQNGVLDTVIVPALGLLPGYSHHLLDSDYLVLVEPEETETPGGQDAPGAANASDAQVGTPITVDELAGHELILSRNGCGITRSVENLMAEAGETVNHSEVEVSNCSTLVGWVNKGMGSVVLPERNVPHGLTVRRIEREDGTYAEIFNELIWDPASVDASYFEQLARVIESAHNPIN</sequence>
<dbReference type="PANTHER" id="PTHR30346:SF17">
    <property type="entry name" value="LYSR FAMILY TRANSCRIPTIONAL REGULATOR"/>
    <property type="match status" value="1"/>
</dbReference>
<keyword evidence="2" id="KW-0805">Transcription regulation</keyword>
<evidence type="ECO:0000313" key="7">
    <source>
        <dbReference type="EMBL" id="HJC85213.1"/>
    </source>
</evidence>
<evidence type="ECO:0000256" key="4">
    <source>
        <dbReference type="ARBA" id="ARBA00023159"/>
    </source>
</evidence>
<accession>A0A9D2TPZ5</accession>
<dbReference type="InterPro" id="IPR000847">
    <property type="entry name" value="LysR_HTH_N"/>
</dbReference>
<name>A0A9D2TPZ5_9CORY</name>
<gene>
    <name evidence="7" type="ORF">H9751_06690</name>
</gene>
<dbReference type="PRINTS" id="PR00039">
    <property type="entry name" value="HTHLYSR"/>
</dbReference>
<evidence type="ECO:0000259" key="6">
    <source>
        <dbReference type="PROSITE" id="PS50931"/>
    </source>
</evidence>
<keyword evidence="5" id="KW-0804">Transcription</keyword>
<evidence type="ECO:0000256" key="2">
    <source>
        <dbReference type="ARBA" id="ARBA00023015"/>
    </source>
</evidence>
<dbReference type="EMBL" id="DWVP01000015">
    <property type="protein sequence ID" value="HJC85213.1"/>
    <property type="molecule type" value="Genomic_DNA"/>
</dbReference>
<dbReference type="Gene3D" id="3.40.190.290">
    <property type="match status" value="1"/>
</dbReference>
<reference evidence="7" key="2">
    <citation type="submission" date="2021-04" db="EMBL/GenBank/DDBJ databases">
        <authorList>
            <person name="Gilroy R."/>
        </authorList>
    </citation>
    <scope>NUCLEOTIDE SEQUENCE</scope>
    <source>
        <strain evidence="7">ChiHjej13B12-4958</strain>
    </source>
</reference>
<dbReference type="AlphaFoldDB" id="A0A9D2TPZ5"/>
<dbReference type="SUPFAM" id="SSF46785">
    <property type="entry name" value="Winged helix' DNA-binding domain"/>
    <property type="match status" value="1"/>
</dbReference>
<keyword evidence="4" id="KW-0010">Activator</keyword>
<keyword evidence="3" id="KW-0238">DNA-binding</keyword>
<feature type="domain" description="HTH lysR-type" evidence="6">
    <location>
        <begin position="5"/>
        <end position="62"/>
    </location>
</feature>
<dbReference type="PANTHER" id="PTHR30346">
    <property type="entry name" value="TRANSCRIPTIONAL DUAL REGULATOR HCAR-RELATED"/>
    <property type="match status" value="1"/>
</dbReference>